<feature type="transmembrane region" description="Helical" evidence="11">
    <location>
        <begin position="114"/>
        <end position="138"/>
    </location>
</feature>
<dbReference type="PROSITE" id="PS51012">
    <property type="entry name" value="ABC_TM2"/>
    <property type="match status" value="1"/>
</dbReference>
<dbReference type="EMBL" id="DSUH01000073">
    <property type="protein sequence ID" value="HGU31907.1"/>
    <property type="molecule type" value="Genomic_DNA"/>
</dbReference>
<feature type="transmembrane region" description="Helical" evidence="11">
    <location>
        <begin position="150"/>
        <end position="176"/>
    </location>
</feature>
<comment type="similarity">
    <text evidence="2 11">Belongs to the ABC-2 integral membrane protein family.</text>
</comment>
<dbReference type="PRINTS" id="PR00164">
    <property type="entry name" value="ABC2TRNSPORT"/>
</dbReference>
<keyword evidence="8 11" id="KW-1133">Transmembrane helix</keyword>
<dbReference type="InterPro" id="IPR013525">
    <property type="entry name" value="ABC2_TM"/>
</dbReference>
<evidence type="ECO:0000259" key="12">
    <source>
        <dbReference type="PROSITE" id="PS51012"/>
    </source>
</evidence>
<evidence type="ECO:0000256" key="2">
    <source>
        <dbReference type="ARBA" id="ARBA00007783"/>
    </source>
</evidence>
<accession>A0A7C4MND5</accession>
<keyword evidence="5" id="KW-0762">Sugar transport</keyword>
<dbReference type="Pfam" id="PF01061">
    <property type="entry name" value="ABC2_membrane"/>
    <property type="match status" value="1"/>
</dbReference>
<dbReference type="PANTHER" id="PTHR30413">
    <property type="entry name" value="INNER MEMBRANE TRANSPORT PERMEASE"/>
    <property type="match status" value="1"/>
</dbReference>
<feature type="transmembrane region" description="Helical" evidence="11">
    <location>
        <begin position="236"/>
        <end position="256"/>
    </location>
</feature>
<keyword evidence="10 11" id="KW-0472">Membrane</keyword>
<proteinExistence type="inferred from homology"/>
<dbReference type="PANTHER" id="PTHR30413:SF10">
    <property type="entry name" value="CAPSULE POLYSACCHARIDE EXPORT INNER-MEMBRANE PROTEIN CTRC"/>
    <property type="match status" value="1"/>
</dbReference>
<keyword evidence="6 11" id="KW-0812">Transmembrane</keyword>
<keyword evidence="7" id="KW-0972">Capsule biogenesis/degradation</keyword>
<feature type="domain" description="ABC transmembrane type-2" evidence="12">
    <location>
        <begin position="35"/>
        <end position="258"/>
    </location>
</feature>
<evidence type="ECO:0000313" key="13">
    <source>
        <dbReference type="EMBL" id="HGU31907.1"/>
    </source>
</evidence>
<name>A0A7C4MND5_9BACT</name>
<dbReference type="GO" id="GO:0140359">
    <property type="term" value="F:ABC-type transporter activity"/>
    <property type="evidence" value="ECO:0007669"/>
    <property type="project" value="InterPro"/>
</dbReference>
<evidence type="ECO:0000256" key="5">
    <source>
        <dbReference type="ARBA" id="ARBA00022597"/>
    </source>
</evidence>
<sequence>MDVFLQWLLAPFRYATLFFGFIRQEIRGRYAGSMGGLLWSVVTPLTNMLVYIFVFAVVFQIRLKPIETGTDNFVLFLLAGLLPWMAFSEAVANSSGMFVGKANLITKVAFPLEVVPLAAVSVTFILNGVGFLLFLGYLTMQGYAHLMWLWLIPITGLLLCFTLGIVILIGSLSVFVRDIQQMIGIVLSLWMYLSPVVYPVSMLSERLRMLMRINPMFSFIELYHEVLLRHQLPMDLLGMAAGFAVISFLIGAWFYGKSRNAFADVL</sequence>
<evidence type="ECO:0000256" key="6">
    <source>
        <dbReference type="ARBA" id="ARBA00022692"/>
    </source>
</evidence>
<keyword evidence="3 11" id="KW-0813">Transport</keyword>
<evidence type="ECO:0000256" key="4">
    <source>
        <dbReference type="ARBA" id="ARBA00022475"/>
    </source>
</evidence>
<keyword evidence="4 11" id="KW-1003">Cell membrane</keyword>
<comment type="subcellular location">
    <subcellularLocation>
        <location evidence="1 11">Cell membrane</location>
        <topology evidence="1 11">Multi-pass membrane protein</topology>
    </subcellularLocation>
</comment>
<dbReference type="GO" id="GO:0015920">
    <property type="term" value="P:lipopolysaccharide transport"/>
    <property type="evidence" value="ECO:0007669"/>
    <property type="project" value="TreeGrafter"/>
</dbReference>
<evidence type="ECO:0000256" key="8">
    <source>
        <dbReference type="ARBA" id="ARBA00022989"/>
    </source>
</evidence>
<feature type="transmembrane region" description="Helical" evidence="11">
    <location>
        <begin position="73"/>
        <end position="94"/>
    </location>
</feature>
<feature type="transmembrane region" description="Helical" evidence="11">
    <location>
        <begin position="182"/>
        <end position="203"/>
    </location>
</feature>
<protein>
    <recommendedName>
        <fullName evidence="11">Transport permease protein</fullName>
    </recommendedName>
</protein>
<comment type="caution">
    <text evidence="13">The sequence shown here is derived from an EMBL/GenBank/DDBJ whole genome shotgun (WGS) entry which is preliminary data.</text>
</comment>
<feature type="transmembrane region" description="Helical" evidence="11">
    <location>
        <begin position="37"/>
        <end position="61"/>
    </location>
</feature>
<keyword evidence="9" id="KW-0625">Polysaccharide transport</keyword>
<dbReference type="InterPro" id="IPR000412">
    <property type="entry name" value="ABC_2_transport"/>
</dbReference>
<evidence type="ECO:0000256" key="3">
    <source>
        <dbReference type="ARBA" id="ARBA00022448"/>
    </source>
</evidence>
<dbReference type="GO" id="GO:0015774">
    <property type="term" value="P:polysaccharide transport"/>
    <property type="evidence" value="ECO:0007669"/>
    <property type="project" value="UniProtKB-KW"/>
</dbReference>
<evidence type="ECO:0000256" key="10">
    <source>
        <dbReference type="ARBA" id="ARBA00023136"/>
    </source>
</evidence>
<evidence type="ECO:0000256" key="11">
    <source>
        <dbReference type="RuleBase" id="RU361157"/>
    </source>
</evidence>
<evidence type="ECO:0000256" key="9">
    <source>
        <dbReference type="ARBA" id="ARBA00023047"/>
    </source>
</evidence>
<dbReference type="GO" id="GO:0043190">
    <property type="term" value="C:ATP-binding cassette (ABC) transporter complex"/>
    <property type="evidence" value="ECO:0007669"/>
    <property type="project" value="InterPro"/>
</dbReference>
<reference evidence="13" key="1">
    <citation type="journal article" date="2020" name="mSystems">
        <title>Genome- and Community-Level Interaction Insights into Carbon Utilization and Element Cycling Functions of Hydrothermarchaeota in Hydrothermal Sediment.</title>
        <authorList>
            <person name="Zhou Z."/>
            <person name="Liu Y."/>
            <person name="Xu W."/>
            <person name="Pan J."/>
            <person name="Luo Z.H."/>
            <person name="Li M."/>
        </authorList>
    </citation>
    <scope>NUCLEOTIDE SEQUENCE [LARGE SCALE GENOMIC DNA]</scope>
    <source>
        <strain evidence="13">SpSt-477</strain>
    </source>
</reference>
<dbReference type="AlphaFoldDB" id="A0A7C4MND5"/>
<organism evidence="13">
    <name type="scientific">Desulfatirhabdium butyrativorans</name>
    <dbReference type="NCBI Taxonomy" id="340467"/>
    <lineage>
        <taxon>Bacteria</taxon>
        <taxon>Pseudomonadati</taxon>
        <taxon>Thermodesulfobacteriota</taxon>
        <taxon>Desulfobacteria</taxon>
        <taxon>Desulfobacterales</taxon>
        <taxon>Desulfatirhabdiaceae</taxon>
        <taxon>Desulfatirhabdium</taxon>
    </lineage>
</organism>
<evidence type="ECO:0000256" key="7">
    <source>
        <dbReference type="ARBA" id="ARBA00022903"/>
    </source>
</evidence>
<gene>
    <name evidence="13" type="ORF">ENS29_03510</name>
</gene>
<evidence type="ECO:0000256" key="1">
    <source>
        <dbReference type="ARBA" id="ARBA00004651"/>
    </source>
</evidence>
<dbReference type="InterPro" id="IPR047817">
    <property type="entry name" value="ABC2_TM_bact-type"/>
</dbReference>